<evidence type="ECO:0000259" key="2">
    <source>
        <dbReference type="Pfam" id="PF13511"/>
    </source>
</evidence>
<protein>
    <submittedName>
        <fullName evidence="3">DUF4124 domain-containing protein</fullName>
    </submittedName>
</protein>
<dbReference type="RefSeq" id="WP_192031077.1">
    <property type="nucleotide sequence ID" value="NZ_JACYTR010000059.1"/>
</dbReference>
<organism evidence="3 4">
    <name type="scientific">Pseudomarimonas arenosa</name>
    <dbReference type="NCBI Taxonomy" id="2774145"/>
    <lineage>
        <taxon>Bacteria</taxon>
        <taxon>Pseudomonadati</taxon>
        <taxon>Pseudomonadota</taxon>
        <taxon>Gammaproteobacteria</taxon>
        <taxon>Lysobacterales</taxon>
        <taxon>Lysobacteraceae</taxon>
        <taxon>Pseudomarimonas</taxon>
    </lineage>
</organism>
<reference evidence="3 4" key="1">
    <citation type="submission" date="2020-09" db="EMBL/GenBank/DDBJ databases">
        <title>Pseudoxanthomonas sp. CAU 1598 isolated from sand of Yaerae Beach.</title>
        <authorList>
            <person name="Kim W."/>
        </authorList>
    </citation>
    <scope>NUCLEOTIDE SEQUENCE [LARGE SCALE GENOMIC DNA]</scope>
    <source>
        <strain evidence="3 4">CAU 1598</strain>
    </source>
</reference>
<proteinExistence type="predicted"/>
<keyword evidence="1" id="KW-0732">Signal</keyword>
<dbReference type="Proteomes" id="UP000613768">
    <property type="component" value="Unassembled WGS sequence"/>
</dbReference>
<gene>
    <name evidence="3" type="ORF">IFO71_18075</name>
</gene>
<comment type="caution">
    <text evidence="3">The sequence shown here is derived from an EMBL/GenBank/DDBJ whole genome shotgun (WGS) entry which is preliminary data.</text>
</comment>
<evidence type="ECO:0000313" key="4">
    <source>
        <dbReference type="Proteomes" id="UP000613768"/>
    </source>
</evidence>
<accession>A0AAW3ZRF8</accession>
<dbReference type="AlphaFoldDB" id="A0AAW3ZRF8"/>
<feature type="domain" description="DUF4124" evidence="2">
    <location>
        <begin position="11"/>
        <end position="54"/>
    </location>
</feature>
<dbReference type="EMBL" id="JACYTR010000059">
    <property type="protein sequence ID" value="MBD8527657.1"/>
    <property type="molecule type" value="Genomic_DNA"/>
</dbReference>
<dbReference type="InterPro" id="IPR025392">
    <property type="entry name" value="DUF4124"/>
</dbReference>
<evidence type="ECO:0000313" key="3">
    <source>
        <dbReference type="EMBL" id="MBD8527657.1"/>
    </source>
</evidence>
<evidence type="ECO:0000256" key="1">
    <source>
        <dbReference type="SAM" id="SignalP"/>
    </source>
</evidence>
<sequence>MNGFKASVFWALLAWSCAAQSALHKCVDEAGNTRYSDSPCPEASEAERLPMPGSALSVVEKRGPELPGVHPSWLVLPGESGQELSCGGRSCVCGDYEVRHRSREPEQRLLRAIEMLPEQWLDYENATAELRLRKWHNLDRDSGYDLNRTSCHLRISQRTVEMYYEDYLAPLLKRPQVEVTTLRHQRQNCQRPTGDEANSGDAWLAYEQCENKGLEGRAAIHHVPSSRDYSLQRLQKAFAVLQEPRPGWVP</sequence>
<name>A0AAW3ZRF8_9GAMM</name>
<feature type="chain" id="PRO_5043890371" evidence="1">
    <location>
        <begin position="22"/>
        <end position="250"/>
    </location>
</feature>
<dbReference type="Pfam" id="PF13511">
    <property type="entry name" value="DUF4124"/>
    <property type="match status" value="1"/>
</dbReference>
<feature type="signal peptide" evidence="1">
    <location>
        <begin position="1"/>
        <end position="21"/>
    </location>
</feature>
<keyword evidence="4" id="KW-1185">Reference proteome</keyword>